<proteinExistence type="predicted"/>
<protein>
    <submittedName>
        <fullName evidence="3">Uncharacterized protein</fullName>
    </submittedName>
</protein>
<accession>A0A8H5MAF4</accession>
<reference evidence="3 4" key="1">
    <citation type="journal article" date="2020" name="ISME J.">
        <title>Uncovering the hidden diversity of litter-decomposition mechanisms in mushroom-forming fungi.</title>
        <authorList>
            <person name="Floudas D."/>
            <person name="Bentzer J."/>
            <person name="Ahren D."/>
            <person name="Johansson T."/>
            <person name="Persson P."/>
            <person name="Tunlid A."/>
        </authorList>
    </citation>
    <scope>NUCLEOTIDE SEQUENCE [LARGE SCALE GENOMIC DNA]</scope>
    <source>
        <strain evidence="3 4">CBS 661.87</strain>
    </source>
</reference>
<evidence type="ECO:0000313" key="3">
    <source>
        <dbReference type="EMBL" id="KAF5386664.1"/>
    </source>
</evidence>
<dbReference type="PANTHER" id="PTHR41390">
    <property type="entry name" value="CHROMOSOME 7, WHOLE GENOME SHOTGUN SEQUENCE"/>
    <property type="match status" value="1"/>
</dbReference>
<dbReference type="Proteomes" id="UP000565441">
    <property type="component" value="Unassembled WGS sequence"/>
</dbReference>
<dbReference type="AlphaFoldDB" id="A0A8H5MAF4"/>
<feature type="transmembrane region" description="Helical" evidence="2">
    <location>
        <begin position="23"/>
        <end position="44"/>
    </location>
</feature>
<keyword evidence="4" id="KW-1185">Reference proteome</keyword>
<keyword evidence="2" id="KW-0472">Membrane</keyword>
<evidence type="ECO:0000256" key="1">
    <source>
        <dbReference type="SAM" id="Coils"/>
    </source>
</evidence>
<name>A0A8H5MAF4_9AGAR</name>
<keyword evidence="1" id="KW-0175">Coiled coil</keyword>
<evidence type="ECO:0000256" key="2">
    <source>
        <dbReference type="SAM" id="Phobius"/>
    </source>
</evidence>
<keyword evidence="2" id="KW-1133">Transmembrane helix</keyword>
<sequence length="217" mass="23777">MENSAGNTVIRGTLITCKRNPHYGVLATAAAVNSGVTAVTFFSLREFAISPLLVHTLSWPQYVRRRRELGINDPSDPSLDPPTWSDLRKHKTLDTGISGALAGGALRGWKSGPRAILPGALTIGALCTLLQLAYNEAGIMRLRYVSGLNVSTPVTPPPPSKSLSERFLTMFGVQQVTDEQYVEKLKATREAHLKRIAELEQQLAREKADRDVEKDSQ</sequence>
<dbReference type="OrthoDB" id="3366659at2759"/>
<feature type="coiled-coil region" evidence="1">
    <location>
        <begin position="182"/>
        <end position="216"/>
    </location>
</feature>
<organism evidence="3 4">
    <name type="scientific">Tricholomella constricta</name>
    <dbReference type="NCBI Taxonomy" id="117010"/>
    <lineage>
        <taxon>Eukaryota</taxon>
        <taxon>Fungi</taxon>
        <taxon>Dikarya</taxon>
        <taxon>Basidiomycota</taxon>
        <taxon>Agaricomycotina</taxon>
        <taxon>Agaricomycetes</taxon>
        <taxon>Agaricomycetidae</taxon>
        <taxon>Agaricales</taxon>
        <taxon>Tricholomatineae</taxon>
        <taxon>Lyophyllaceae</taxon>
        <taxon>Tricholomella</taxon>
    </lineage>
</organism>
<evidence type="ECO:0000313" key="4">
    <source>
        <dbReference type="Proteomes" id="UP000565441"/>
    </source>
</evidence>
<dbReference type="EMBL" id="JAACJP010000002">
    <property type="protein sequence ID" value="KAF5386664.1"/>
    <property type="molecule type" value="Genomic_DNA"/>
</dbReference>
<keyword evidence="2" id="KW-0812">Transmembrane</keyword>
<dbReference type="PANTHER" id="PTHR41390:SF1">
    <property type="entry name" value="NADH-UBIQUINONE OXIDOREDUCTASE 213 KDA SUBUNIT"/>
    <property type="match status" value="1"/>
</dbReference>
<gene>
    <name evidence="3" type="ORF">D9615_001564</name>
</gene>
<comment type="caution">
    <text evidence="3">The sequence shown here is derived from an EMBL/GenBank/DDBJ whole genome shotgun (WGS) entry which is preliminary data.</text>
</comment>